<feature type="domain" description="FAD dependent oxidoreductase" evidence="5">
    <location>
        <begin position="11"/>
        <end position="386"/>
    </location>
</feature>
<accession>A0ABW5N6G3</accession>
<dbReference type="SUPFAM" id="SSF54373">
    <property type="entry name" value="FAD-linked reductases, C-terminal domain"/>
    <property type="match status" value="1"/>
</dbReference>
<keyword evidence="3" id="KW-0274">FAD</keyword>
<keyword evidence="4" id="KW-0560">Oxidoreductase</keyword>
<evidence type="ECO:0000259" key="6">
    <source>
        <dbReference type="Pfam" id="PF01593"/>
    </source>
</evidence>
<evidence type="ECO:0000256" key="4">
    <source>
        <dbReference type="ARBA" id="ARBA00023002"/>
    </source>
</evidence>
<sequence>MRHTQKNDHFDVIVIGGGPIGLSAAYHINKEDNTKTVAVLEQFSFINDEVSSSGKSRQFRVQYDTVPMAQLALRAEKQWKALNAVSGTKLLDQVGALWFGDPEATSSEGGIEKAIEVMDELGIPYEVLEDGTAIMERFNFSNIQDDYSGFFQKDGGVLNIEATQQFLLDQLSVQDQVQLYDFVEVYDIVSLEGGEIQVYIQNSKTKEALGYYTTEKLAIIPGPYVNDLVANFGIKVGIDIWEMSSAYYKITDPELAEKSTTWYVFQEDANTSVFYGFNEVDWSHPGYVRVAPAIPDRIIDHPSERTGIPSDISLGYNTDWVKAHMPGLEQKVSYPSTCLVALSKTSQELLLDYLPATVPNHKNIVVYTAGWAGKFIPTIGDLVAKMVTERLTEEDQYFLDQLTIDWIYDFDKYALRLHAPKHLLTKSREKSEKPVMLPKGHKGFISKPEDGLEIDVAIIGAGASGLYSGYRLKTGVDTEGRPLHKNVQIFEASDRICGRLDSIQLPGMNVTGELGGMRYMEHQEIINGLINQYESQGLLTSIDFNPSKEEEQLYYLRKQRFQAKDITSDFRTRYYVDAQFEGKSANTIFNQVIDEVLQADGTSIEEIQNSPDPQETWRTVKRTLRYNFPGPYEGKYVYEIGFWNLLKDRSSQECYEFLANGGGYYSNTINWNAAEAFPYMVGDFADDDVSYKTIEGGFDKVLKVTAHKFISSGGTIRPNNALVSFEKVTDGASTKKYKLIFQHIETGVRHNFQVKDTSKQWVVYADEIILGMPRRSLELLDQSNFLFNPFNEVSKPLYDNIKTVMGEPSLKILLGFTYPWWPDQSPHSITDLPMRQCYYFGTDPENHHSLFLASYNDMRTVSFWKSMENDAPFETVPTPLLQSKPWFRKQLKDFLNKDIPPATKSMVAEVMKQAREMHGDNIDIPEPYTSAYKDWSEDPYGGGYHAWKAGFVVADKMPEIRQPQANEAVYIVGEAYSDQQGWVEGAFCEAEKVMLHRYNLQRLPWVQSNYYLEWGGQYEKHLEDVVI</sequence>
<name>A0ABW5N6G3_9FLAO</name>
<evidence type="ECO:0000313" key="7">
    <source>
        <dbReference type="EMBL" id="MFD2591215.1"/>
    </source>
</evidence>
<evidence type="ECO:0000313" key="8">
    <source>
        <dbReference type="Proteomes" id="UP001597459"/>
    </source>
</evidence>
<reference evidence="8" key="1">
    <citation type="journal article" date="2019" name="Int. J. Syst. Evol. Microbiol.">
        <title>The Global Catalogue of Microorganisms (GCM) 10K type strain sequencing project: providing services to taxonomists for standard genome sequencing and annotation.</title>
        <authorList>
            <consortium name="The Broad Institute Genomics Platform"/>
            <consortium name="The Broad Institute Genome Sequencing Center for Infectious Disease"/>
            <person name="Wu L."/>
            <person name="Ma J."/>
        </authorList>
    </citation>
    <scope>NUCLEOTIDE SEQUENCE [LARGE SCALE GENOMIC DNA]</scope>
    <source>
        <strain evidence="8">KCTC 42423</strain>
    </source>
</reference>
<dbReference type="SUPFAM" id="SSF51905">
    <property type="entry name" value="FAD/NAD(P)-binding domain"/>
    <property type="match status" value="2"/>
</dbReference>
<evidence type="ECO:0000259" key="5">
    <source>
        <dbReference type="Pfam" id="PF01266"/>
    </source>
</evidence>
<gene>
    <name evidence="7" type="ORF">ACFSTE_10305</name>
</gene>
<feature type="domain" description="Amine oxidase" evidence="6">
    <location>
        <begin position="485"/>
        <end position="987"/>
    </location>
</feature>
<dbReference type="InterPro" id="IPR006076">
    <property type="entry name" value="FAD-dep_OxRdtase"/>
</dbReference>
<dbReference type="PANTHER" id="PTHR10961">
    <property type="entry name" value="PEROXISOMAL SARCOSINE OXIDASE"/>
    <property type="match status" value="1"/>
</dbReference>
<keyword evidence="8" id="KW-1185">Reference proteome</keyword>
<dbReference type="Gene3D" id="3.30.9.10">
    <property type="entry name" value="D-Amino Acid Oxidase, subunit A, domain 2"/>
    <property type="match status" value="1"/>
</dbReference>
<dbReference type="Gene3D" id="3.90.660.10">
    <property type="match status" value="1"/>
</dbReference>
<dbReference type="InterPro" id="IPR036188">
    <property type="entry name" value="FAD/NAD-bd_sf"/>
</dbReference>
<dbReference type="InterPro" id="IPR002937">
    <property type="entry name" value="Amino_oxidase"/>
</dbReference>
<dbReference type="InterPro" id="IPR045170">
    <property type="entry name" value="MTOX"/>
</dbReference>
<dbReference type="RefSeq" id="WP_378256469.1">
    <property type="nucleotide sequence ID" value="NZ_JBHSJV010000001.1"/>
</dbReference>
<evidence type="ECO:0000256" key="1">
    <source>
        <dbReference type="ARBA" id="ARBA00001974"/>
    </source>
</evidence>
<proteinExistence type="predicted"/>
<dbReference type="Pfam" id="PF01593">
    <property type="entry name" value="Amino_oxidase"/>
    <property type="match status" value="1"/>
</dbReference>
<evidence type="ECO:0000256" key="3">
    <source>
        <dbReference type="ARBA" id="ARBA00022827"/>
    </source>
</evidence>
<comment type="cofactor">
    <cofactor evidence="1">
        <name>FAD</name>
        <dbReference type="ChEBI" id="CHEBI:57692"/>
    </cofactor>
</comment>
<keyword evidence="2" id="KW-0285">Flavoprotein</keyword>
<dbReference type="PANTHER" id="PTHR10961:SF7">
    <property type="entry name" value="FAD DEPENDENT OXIDOREDUCTASE DOMAIN-CONTAINING PROTEIN"/>
    <property type="match status" value="1"/>
</dbReference>
<dbReference type="Gene3D" id="3.50.50.60">
    <property type="entry name" value="FAD/NAD(P)-binding domain"/>
    <property type="match status" value="2"/>
</dbReference>
<comment type="caution">
    <text evidence="7">The sequence shown here is derived from an EMBL/GenBank/DDBJ whole genome shotgun (WGS) entry which is preliminary data.</text>
</comment>
<dbReference type="Pfam" id="PF01266">
    <property type="entry name" value="DAO"/>
    <property type="match status" value="1"/>
</dbReference>
<dbReference type="EMBL" id="JBHULX010000017">
    <property type="protein sequence ID" value="MFD2591215.1"/>
    <property type="molecule type" value="Genomic_DNA"/>
</dbReference>
<protein>
    <submittedName>
        <fullName evidence="7">FAD-dependent oxidoreductase</fullName>
    </submittedName>
</protein>
<dbReference type="Proteomes" id="UP001597459">
    <property type="component" value="Unassembled WGS sequence"/>
</dbReference>
<organism evidence="7 8">
    <name type="scientific">Aquimarina hainanensis</name>
    <dbReference type="NCBI Taxonomy" id="1578017"/>
    <lineage>
        <taxon>Bacteria</taxon>
        <taxon>Pseudomonadati</taxon>
        <taxon>Bacteroidota</taxon>
        <taxon>Flavobacteriia</taxon>
        <taxon>Flavobacteriales</taxon>
        <taxon>Flavobacteriaceae</taxon>
        <taxon>Aquimarina</taxon>
    </lineage>
</organism>
<evidence type="ECO:0000256" key="2">
    <source>
        <dbReference type="ARBA" id="ARBA00022630"/>
    </source>
</evidence>